<dbReference type="InterPro" id="IPR036691">
    <property type="entry name" value="Endo/exonu/phosph_ase_sf"/>
</dbReference>
<feature type="transmembrane region" description="Helical" evidence="12">
    <location>
        <begin position="34"/>
        <end position="56"/>
    </location>
</feature>
<dbReference type="InterPro" id="IPR051547">
    <property type="entry name" value="TDP2-like"/>
</dbReference>
<dbReference type="PANTHER" id="PTHR15822">
    <property type="entry name" value="TRAF AND TNF RECEPTOR-ASSOCIATED PROTEIN"/>
    <property type="match status" value="1"/>
</dbReference>
<dbReference type="FunFam" id="3.60.10.10:FF:000058">
    <property type="entry name" value="Tyrosyl-DNA phosphodiesterase 2"/>
    <property type="match status" value="1"/>
</dbReference>
<evidence type="ECO:0000256" key="10">
    <source>
        <dbReference type="ARBA" id="ARBA00023242"/>
    </source>
</evidence>
<dbReference type="Proteomes" id="UP000230069">
    <property type="component" value="Unassembled WGS sequence"/>
</dbReference>
<keyword evidence="10" id="KW-0539">Nucleus</keyword>
<keyword evidence="7" id="KW-0378">Hydrolase</keyword>
<comment type="subcellular location">
    <subcellularLocation>
        <location evidence="3">Nucleus</location>
        <location evidence="3">PML body</location>
    </subcellularLocation>
</comment>
<dbReference type="PANTHER" id="PTHR15822:SF4">
    <property type="entry name" value="TYROSYL-DNA PHOSPHODIESTERASE 2"/>
    <property type="match status" value="1"/>
</dbReference>
<dbReference type="Gene3D" id="3.60.10.10">
    <property type="entry name" value="Endonuclease/exonuclease/phosphatase"/>
    <property type="match status" value="1"/>
</dbReference>
<keyword evidence="15" id="KW-1185">Reference proteome</keyword>
<evidence type="ECO:0000256" key="7">
    <source>
        <dbReference type="ARBA" id="ARBA00022801"/>
    </source>
</evidence>
<proteinExistence type="predicted"/>
<dbReference type="GO" id="GO:0003697">
    <property type="term" value="F:single-stranded DNA binding"/>
    <property type="evidence" value="ECO:0007669"/>
    <property type="project" value="TreeGrafter"/>
</dbReference>
<accession>A0A2G5F5J5</accession>
<gene>
    <name evidence="14" type="ORF">AQUCO_00200926v1</name>
</gene>
<evidence type="ECO:0000256" key="6">
    <source>
        <dbReference type="ARBA" id="ARBA00022763"/>
    </source>
</evidence>
<evidence type="ECO:0000256" key="2">
    <source>
        <dbReference type="ARBA" id="ARBA00001946"/>
    </source>
</evidence>
<dbReference type="GO" id="GO:0070260">
    <property type="term" value="F:5'-tyrosyl-DNA phosphodiesterase activity"/>
    <property type="evidence" value="ECO:0007669"/>
    <property type="project" value="TreeGrafter"/>
</dbReference>
<dbReference type="OrthoDB" id="9975959at2759"/>
<keyword evidence="8" id="KW-0460">Magnesium</keyword>
<keyword evidence="12" id="KW-0472">Membrane</keyword>
<protein>
    <recommendedName>
        <fullName evidence="13">Endonuclease/exonuclease/phosphatase domain-containing protein</fullName>
    </recommendedName>
</protein>
<sequence>MGAAESKPEVGTSNSNQDRYDREGRKNKKKSPSAGTTALAVGAAVGTVLLGVAWGVSRYRSKDSDEGVDDRMHYHHAAESDMGNYFKTLRVTDSYSRGSTLKILSYNLCSRPEYEISERMKAIGDLVQLHSPHFICFQEFTPTIFNIFRGSSWWSDYYCSMSTEEASNRQYFCILLSKFPPVKTITAPLGMGRELCVTETKIGTNKSLVVATSHLKSRFPNPNDPDSLYHQYTKQRLLQAKEALAILENYPNVIFGGDMNWDEKKDGEFPLLEGWVDAWTELRGEEVGHTFDTGSNKMLKGRPLVQMRFDRILCNLKDFELDDIEIIGKEAIPDASYKWNKKKLPVLPSDHYGLLLTICN</sequence>
<evidence type="ECO:0000313" key="15">
    <source>
        <dbReference type="Proteomes" id="UP000230069"/>
    </source>
</evidence>
<evidence type="ECO:0000256" key="12">
    <source>
        <dbReference type="SAM" id="Phobius"/>
    </source>
</evidence>
<name>A0A2G5F5J5_AQUCA</name>
<keyword evidence="6" id="KW-0227">DNA damage</keyword>
<evidence type="ECO:0000256" key="5">
    <source>
        <dbReference type="ARBA" id="ARBA00022723"/>
    </source>
</evidence>
<keyword evidence="9" id="KW-0234">DNA repair</keyword>
<dbReference type="GO" id="GO:0005737">
    <property type="term" value="C:cytoplasm"/>
    <property type="evidence" value="ECO:0007669"/>
    <property type="project" value="TreeGrafter"/>
</dbReference>
<dbReference type="CDD" id="cd09080">
    <property type="entry name" value="TDP2"/>
    <property type="match status" value="1"/>
</dbReference>
<dbReference type="InterPro" id="IPR005135">
    <property type="entry name" value="Endo/exonuclease/phosphatase"/>
</dbReference>
<dbReference type="STRING" id="218851.A0A2G5F5J5"/>
<evidence type="ECO:0000313" key="14">
    <source>
        <dbReference type="EMBL" id="PIA63239.1"/>
    </source>
</evidence>
<dbReference type="InParanoid" id="A0A2G5F5J5"/>
<keyword evidence="4" id="KW-0540">Nuclease</keyword>
<comment type="cofactor">
    <cofactor evidence="2">
        <name>Mg(2+)</name>
        <dbReference type="ChEBI" id="CHEBI:18420"/>
    </cofactor>
</comment>
<dbReference type="AlphaFoldDB" id="A0A2G5F5J5"/>
<comment type="cofactor">
    <cofactor evidence="1">
        <name>Mn(2+)</name>
        <dbReference type="ChEBI" id="CHEBI:29035"/>
    </cofactor>
</comment>
<dbReference type="EMBL" id="KZ305019">
    <property type="protein sequence ID" value="PIA63239.1"/>
    <property type="molecule type" value="Genomic_DNA"/>
</dbReference>
<evidence type="ECO:0000256" key="1">
    <source>
        <dbReference type="ARBA" id="ARBA00001936"/>
    </source>
</evidence>
<keyword evidence="12" id="KW-0812">Transmembrane</keyword>
<evidence type="ECO:0000256" key="11">
    <source>
        <dbReference type="SAM" id="MobiDB-lite"/>
    </source>
</evidence>
<dbReference type="GO" id="GO:0046872">
    <property type="term" value="F:metal ion binding"/>
    <property type="evidence" value="ECO:0007669"/>
    <property type="project" value="UniProtKB-KW"/>
</dbReference>
<dbReference type="GO" id="GO:0006302">
    <property type="term" value="P:double-strand break repair"/>
    <property type="evidence" value="ECO:0007669"/>
    <property type="project" value="TreeGrafter"/>
</dbReference>
<evidence type="ECO:0000256" key="9">
    <source>
        <dbReference type="ARBA" id="ARBA00023204"/>
    </source>
</evidence>
<reference evidence="14 15" key="1">
    <citation type="submission" date="2017-09" db="EMBL/GenBank/DDBJ databases">
        <title>WGS assembly of Aquilegia coerulea Goldsmith.</title>
        <authorList>
            <person name="Hodges S."/>
            <person name="Kramer E."/>
            <person name="Nordborg M."/>
            <person name="Tomkins J."/>
            <person name="Borevitz J."/>
            <person name="Derieg N."/>
            <person name="Yan J."/>
            <person name="Mihaltcheva S."/>
            <person name="Hayes R.D."/>
            <person name="Rokhsar D."/>
        </authorList>
    </citation>
    <scope>NUCLEOTIDE SEQUENCE [LARGE SCALE GENOMIC DNA]</scope>
    <source>
        <strain evidence="15">cv. Goldsmith</strain>
    </source>
</reference>
<dbReference type="GO" id="GO:0004518">
    <property type="term" value="F:nuclease activity"/>
    <property type="evidence" value="ECO:0007669"/>
    <property type="project" value="UniProtKB-KW"/>
</dbReference>
<feature type="domain" description="Endonuclease/exonuclease/phosphatase" evidence="13">
    <location>
        <begin position="104"/>
        <end position="351"/>
    </location>
</feature>
<keyword evidence="12" id="KW-1133">Transmembrane helix</keyword>
<organism evidence="14 15">
    <name type="scientific">Aquilegia coerulea</name>
    <name type="common">Rocky mountain columbine</name>
    <dbReference type="NCBI Taxonomy" id="218851"/>
    <lineage>
        <taxon>Eukaryota</taxon>
        <taxon>Viridiplantae</taxon>
        <taxon>Streptophyta</taxon>
        <taxon>Embryophyta</taxon>
        <taxon>Tracheophyta</taxon>
        <taxon>Spermatophyta</taxon>
        <taxon>Magnoliopsida</taxon>
        <taxon>Ranunculales</taxon>
        <taxon>Ranunculaceae</taxon>
        <taxon>Thalictroideae</taxon>
        <taxon>Aquilegia</taxon>
    </lineage>
</organism>
<evidence type="ECO:0000259" key="13">
    <source>
        <dbReference type="Pfam" id="PF03372"/>
    </source>
</evidence>
<dbReference type="Pfam" id="PF03372">
    <property type="entry name" value="Exo_endo_phos"/>
    <property type="match status" value="1"/>
</dbReference>
<evidence type="ECO:0000256" key="8">
    <source>
        <dbReference type="ARBA" id="ARBA00022842"/>
    </source>
</evidence>
<feature type="region of interest" description="Disordered" evidence="11">
    <location>
        <begin position="1"/>
        <end position="35"/>
    </location>
</feature>
<keyword evidence="5" id="KW-0479">Metal-binding</keyword>
<dbReference type="SUPFAM" id="SSF56219">
    <property type="entry name" value="DNase I-like"/>
    <property type="match status" value="1"/>
</dbReference>
<evidence type="ECO:0000256" key="4">
    <source>
        <dbReference type="ARBA" id="ARBA00022722"/>
    </source>
</evidence>
<evidence type="ECO:0000256" key="3">
    <source>
        <dbReference type="ARBA" id="ARBA00004322"/>
    </source>
</evidence>